<evidence type="ECO:0000259" key="2">
    <source>
        <dbReference type="PROSITE" id="PS50943"/>
    </source>
</evidence>
<dbReference type="PATRIC" id="fig|1423778.4.peg.525"/>
<dbReference type="InterPro" id="IPR010982">
    <property type="entry name" value="Lambda_DNA-bd_dom_sf"/>
</dbReference>
<dbReference type="Pfam" id="PF01381">
    <property type="entry name" value="HTH_3"/>
    <property type="match status" value="1"/>
</dbReference>
<dbReference type="GO" id="GO:0003677">
    <property type="term" value="F:DNA binding"/>
    <property type="evidence" value="ECO:0007669"/>
    <property type="project" value="UniProtKB-KW"/>
</dbReference>
<dbReference type="InterPro" id="IPR001387">
    <property type="entry name" value="Cro/C1-type_HTH"/>
</dbReference>
<keyword evidence="1" id="KW-0238">DNA-binding</keyword>
<name>A0A0R1RRD8_9LACO</name>
<evidence type="ECO:0000313" key="4">
    <source>
        <dbReference type="Proteomes" id="UP000051697"/>
    </source>
</evidence>
<keyword evidence="4" id="KW-1185">Reference proteome</keyword>
<evidence type="ECO:0000256" key="1">
    <source>
        <dbReference type="ARBA" id="ARBA00023125"/>
    </source>
</evidence>
<organism evidence="3 4">
    <name type="scientific">Paucilactobacillus oligofermentans DSM 15707 = LMG 22743</name>
    <dbReference type="NCBI Taxonomy" id="1423778"/>
    <lineage>
        <taxon>Bacteria</taxon>
        <taxon>Bacillati</taxon>
        <taxon>Bacillota</taxon>
        <taxon>Bacilli</taxon>
        <taxon>Lactobacillales</taxon>
        <taxon>Lactobacillaceae</taxon>
        <taxon>Paucilactobacillus</taxon>
    </lineage>
</organism>
<dbReference type="SUPFAM" id="SSF47413">
    <property type="entry name" value="lambda repressor-like DNA-binding domains"/>
    <property type="match status" value="1"/>
</dbReference>
<feature type="domain" description="HTH cro/C1-type" evidence="2">
    <location>
        <begin position="5"/>
        <end position="59"/>
    </location>
</feature>
<reference evidence="3 4" key="1">
    <citation type="journal article" date="2015" name="Genome Announc.">
        <title>Expanding the biotechnology potential of lactobacilli through comparative genomics of 213 strains and associated genera.</title>
        <authorList>
            <person name="Sun Z."/>
            <person name="Harris H.M."/>
            <person name="McCann A."/>
            <person name="Guo C."/>
            <person name="Argimon S."/>
            <person name="Zhang W."/>
            <person name="Yang X."/>
            <person name="Jeffery I.B."/>
            <person name="Cooney J.C."/>
            <person name="Kagawa T.F."/>
            <person name="Liu W."/>
            <person name="Song Y."/>
            <person name="Salvetti E."/>
            <person name="Wrobel A."/>
            <person name="Rasinkangas P."/>
            <person name="Parkhill J."/>
            <person name="Rea M.C."/>
            <person name="O'Sullivan O."/>
            <person name="Ritari J."/>
            <person name="Douillard F.P."/>
            <person name="Paul Ross R."/>
            <person name="Yang R."/>
            <person name="Briner A.E."/>
            <person name="Felis G.E."/>
            <person name="de Vos W.M."/>
            <person name="Barrangou R."/>
            <person name="Klaenhammer T.R."/>
            <person name="Caufield P.W."/>
            <person name="Cui Y."/>
            <person name="Zhang H."/>
            <person name="O'Toole P.W."/>
        </authorList>
    </citation>
    <scope>NUCLEOTIDE SEQUENCE [LARGE SCALE GENOMIC DNA]</scope>
    <source>
        <strain evidence="3 4">DSM 15707</strain>
    </source>
</reference>
<dbReference type="PANTHER" id="PTHR46558:SF11">
    <property type="entry name" value="HTH-TYPE TRANSCRIPTIONAL REGULATOR XRE"/>
    <property type="match status" value="1"/>
</dbReference>
<dbReference type="STRING" id="1423778.FC70_GL000500"/>
<evidence type="ECO:0000313" key="3">
    <source>
        <dbReference type="EMBL" id="KRL55915.1"/>
    </source>
</evidence>
<dbReference type="CDD" id="cd00093">
    <property type="entry name" value="HTH_XRE"/>
    <property type="match status" value="1"/>
</dbReference>
<dbReference type="Proteomes" id="UP000051697">
    <property type="component" value="Unassembled WGS sequence"/>
</dbReference>
<proteinExistence type="predicted"/>
<gene>
    <name evidence="3" type="ORF">FC70_GL000500</name>
</gene>
<dbReference type="PROSITE" id="PS50943">
    <property type="entry name" value="HTH_CROC1"/>
    <property type="match status" value="1"/>
</dbReference>
<sequence>MGPVIKSLRKSKHLTQGDLSKLTGIAQNTISNHENQNRSLDEHDIQLYASALNVTPQDLYKLASNESLDKEASNIVELNTNKPTTFDLADDNTIAMYQGKPISDEDMKLIKRLLRGKE</sequence>
<protein>
    <recommendedName>
        <fullName evidence="2">HTH cro/C1-type domain-containing protein</fullName>
    </recommendedName>
</protein>
<accession>A0A0R1RRD8</accession>
<dbReference type="Gene3D" id="1.10.260.40">
    <property type="entry name" value="lambda repressor-like DNA-binding domains"/>
    <property type="match status" value="1"/>
</dbReference>
<dbReference type="AlphaFoldDB" id="A0A0R1RRD8"/>
<dbReference type="PANTHER" id="PTHR46558">
    <property type="entry name" value="TRACRIPTIONAL REGULATORY PROTEIN-RELATED-RELATED"/>
    <property type="match status" value="1"/>
</dbReference>
<dbReference type="EMBL" id="AZFE01000030">
    <property type="protein sequence ID" value="KRL55915.1"/>
    <property type="molecule type" value="Genomic_DNA"/>
</dbReference>
<comment type="caution">
    <text evidence="3">The sequence shown here is derived from an EMBL/GenBank/DDBJ whole genome shotgun (WGS) entry which is preliminary data.</text>
</comment>
<dbReference type="SMART" id="SM00530">
    <property type="entry name" value="HTH_XRE"/>
    <property type="match status" value="1"/>
</dbReference>